<dbReference type="AlphaFoldDB" id="A0A7W9EPG7"/>
<keyword evidence="3" id="KW-1185">Reference proteome</keyword>
<evidence type="ECO:0000313" key="3">
    <source>
        <dbReference type="Proteomes" id="UP000537161"/>
    </source>
</evidence>
<dbReference type="RefSeq" id="WP_184095784.1">
    <property type="nucleotide sequence ID" value="NZ_JACIJH010000002.1"/>
</dbReference>
<protein>
    <recommendedName>
        <fullName evidence="4">TadE-like protein</fullName>
    </recommendedName>
</protein>
<name>A0A7W9EPG7_9SPHN</name>
<keyword evidence="1" id="KW-1133">Transmembrane helix</keyword>
<accession>A0A7W9EPG7</accession>
<reference evidence="2 3" key="1">
    <citation type="submission" date="2020-08" db="EMBL/GenBank/DDBJ databases">
        <title>Genomic Encyclopedia of Type Strains, Phase IV (KMG-IV): sequencing the most valuable type-strain genomes for metagenomic binning, comparative biology and taxonomic classification.</title>
        <authorList>
            <person name="Goeker M."/>
        </authorList>
    </citation>
    <scope>NUCLEOTIDE SEQUENCE [LARGE SCALE GENOMIC DNA]</scope>
    <source>
        <strain evidence="2 3">DSM 27163</strain>
    </source>
</reference>
<sequence>MIRFVPLRRRVRDSIARFTRDARATVLIEMAFAIPFLVLVGFGGLEIANLTLTQTRISQIGLNAADNASRIAAGSNLAQPQVRETDINEVFAGVETQAGNLDFKTHGRIILSSLERNDDGGQWIHWQRCYGDLDVESSYGEAGDGEEGTDFPGMGFEGAEVTAAAGTAVMFVEIYYDYQPLLYGKVVGQRRMHSTAAFNIREARDLTQVYNPSSVAVSNCD</sequence>
<evidence type="ECO:0008006" key="4">
    <source>
        <dbReference type="Google" id="ProtNLM"/>
    </source>
</evidence>
<organism evidence="2 3">
    <name type="scientific">Sphingopyxis panaciterrulae</name>
    <dbReference type="NCBI Taxonomy" id="462372"/>
    <lineage>
        <taxon>Bacteria</taxon>
        <taxon>Pseudomonadati</taxon>
        <taxon>Pseudomonadota</taxon>
        <taxon>Alphaproteobacteria</taxon>
        <taxon>Sphingomonadales</taxon>
        <taxon>Sphingomonadaceae</taxon>
        <taxon>Sphingopyxis</taxon>
    </lineage>
</organism>
<evidence type="ECO:0000313" key="2">
    <source>
        <dbReference type="EMBL" id="MBB5705583.1"/>
    </source>
</evidence>
<keyword evidence="1" id="KW-0472">Membrane</keyword>
<proteinExistence type="predicted"/>
<comment type="caution">
    <text evidence="2">The sequence shown here is derived from an EMBL/GenBank/DDBJ whole genome shotgun (WGS) entry which is preliminary data.</text>
</comment>
<feature type="transmembrane region" description="Helical" evidence="1">
    <location>
        <begin position="21"/>
        <end position="45"/>
    </location>
</feature>
<gene>
    <name evidence="2" type="ORF">FHR21_000916</name>
</gene>
<evidence type="ECO:0000256" key="1">
    <source>
        <dbReference type="SAM" id="Phobius"/>
    </source>
</evidence>
<dbReference type="EMBL" id="JACIJH010000002">
    <property type="protein sequence ID" value="MBB5705583.1"/>
    <property type="molecule type" value="Genomic_DNA"/>
</dbReference>
<dbReference type="Proteomes" id="UP000537161">
    <property type="component" value="Unassembled WGS sequence"/>
</dbReference>
<keyword evidence="1" id="KW-0812">Transmembrane</keyword>